<dbReference type="EMBL" id="KE647165">
    <property type="protein sequence ID" value="EQB61198.1"/>
    <property type="molecule type" value="Genomic_DNA"/>
</dbReference>
<dbReference type="Pfam" id="PF13589">
    <property type="entry name" value="HATPase_c_3"/>
    <property type="match status" value="1"/>
</dbReference>
<dbReference type="GO" id="GO:0005524">
    <property type="term" value="F:ATP binding"/>
    <property type="evidence" value="ECO:0007669"/>
    <property type="project" value="InterPro"/>
</dbReference>
<dbReference type="InterPro" id="IPR020568">
    <property type="entry name" value="Ribosomal_Su5_D2-typ_SF"/>
</dbReference>
<dbReference type="Gene3D" id="3.30.230.10">
    <property type="match status" value="1"/>
</dbReference>
<name>T0L9T3_9MICR</name>
<sequence>MPIIQLPLIIQNKICAGEVIISPYNVLKELVENSLDANAKNIRVKLNRDILNLEVHDDGTGIEPEDICKLCKPHHTSKYKDHITSFGFRGEALASIDIVSHLTIMTKTEKNLTGFKIFQNEFIEISMNTGTIIIVKNLFYNNKIREKHFFKNINVYKKMIELIFAFSIKNMNVKFFINDEVVNFNVNLNLNQKINVFDLKEYLEQVKQHFNYQNLNNQDDRINLISKLYKVSNLKQYSDEVIKIVFSSTNSNYKSFVFILFINNRLVTNRNLREHFVKYYKFILPKNRYPFVYLEINVPLINIDFNVHPTKKEVIIDYEEIILDILTLILDNGLNESMTILGDSSNKNSNFSNLQSNMLFKENSQTIYKEYDSLHSYFKSKHKIYKLLSINELKNQIIEVDKSFLTSLIYVGIVESSFILVQYNQYLMKCDLSIFKKVFLDHFFILNFGNFDSVNVEISSKKTPLADMLYEYFSIKIEDDKITKIPVIYKYFTCNDWDKFKITQSSELEVFKEIIDILKFIYRNFEMDKNMFNYCKRNMKCTKELIESFIILKSLKELYRSFERC</sequence>
<protein>
    <submittedName>
        <fullName evidence="4">Dna mismatch repair protein</fullName>
    </submittedName>
</protein>
<dbReference type="InterPro" id="IPR014721">
    <property type="entry name" value="Ribsml_uS5_D2-typ_fold_subgr"/>
</dbReference>
<dbReference type="SMART" id="SM01340">
    <property type="entry name" value="DNA_mis_repair"/>
    <property type="match status" value="1"/>
</dbReference>
<dbReference type="VEuPathDB" id="MicrosporidiaDB:NAPIS_ORF01233"/>
<dbReference type="HOGENOM" id="CLU_004131_2_2_1"/>
<dbReference type="NCBIfam" id="TIGR00585">
    <property type="entry name" value="mutl"/>
    <property type="match status" value="1"/>
</dbReference>
<dbReference type="GO" id="GO:0140664">
    <property type="term" value="F:ATP-dependent DNA damage sensor activity"/>
    <property type="evidence" value="ECO:0007669"/>
    <property type="project" value="InterPro"/>
</dbReference>
<comment type="similarity">
    <text evidence="1">Belongs to the DNA mismatch repair MutL/HexB family.</text>
</comment>
<dbReference type="Proteomes" id="UP000053780">
    <property type="component" value="Unassembled WGS sequence"/>
</dbReference>
<dbReference type="GO" id="GO:0006298">
    <property type="term" value="P:mismatch repair"/>
    <property type="evidence" value="ECO:0007669"/>
    <property type="project" value="InterPro"/>
</dbReference>
<keyword evidence="2" id="KW-0227">DNA damage</keyword>
<dbReference type="SUPFAM" id="SSF55874">
    <property type="entry name" value="ATPase domain of HSP90 chaperone/DNA topoisomerase II/histidine kinase"/>
    <property type="match status" value="1"/>
</dbReference>
<dbReference type="AlphaFoldDB" id="T0L9T3"/>
<evidence type="ECO:0000256" key="1">
    <source>
        <dbReference type="ARBA" id="ARBA00006082"/>
    </source>
</evidence>
<dbReference type="Pfam" id="PF01119">
    <property type="entry name" value="DNA_mis_repair"/>
    <property type="match status" value="1"/>
</dbReference>
<accession>T0L9T3</accession>
<evidence type="ECO:0000259" key="3">
    <source>
        <dbReference type="SMART" id="SM01340"/>
    </source>
</evidence>
<dbReference type="PANTHER" id="PTHR10073:SF52">
    <property type="entry name" value="MISMATCH REPAIR ENDONUCLEASE PMS2"/>
    <property type="match status" value="1"/>
</dbReference>
<dbReference type="InterPro" id="IPR038973">
    <property type="entry name" value="MutL/Mlh/Pms-like"/>
</dbReference>
<evidence type="ECO:0000313" key="5">
    <source>
        <dbReference type="Proteomes" id="UP000053780"/>
    </source>
</evidence>
<gene>
    <name evidence="4" type="ORF">NAPIS_ORF01233</name>
</gene>
<evidence type="ECO:0000256" key="2">
    <source>
        <dbReference type="ARBA" id="ARBA00022763"/>
    </source>
</evidence>
<dbReference type="InterPro" id="IPR013507">
    <property type="entry name" value="DNA_mismatch_S5_2-like"/>
</dbReference>
<feature type="domain" description="DNA mismatch repair protein S5" evidence="3">
    <location>
        <begin position="225"/>
        <end position="335"/>
    </location>
</feature>
<dbReference type="PROSITE" id="PS00058">
    <property type="entry name" value="DNA_MISMATCH_REPAIR_1"/>
    <property type="match status" value="1"/>
</dbReference>
<dbReference type="SUPFAM" id="SSF54211">
    <property type="entry name" value="Ribosomal protein S5 domain 2-like"/>
    <property type="match status" value="1"/>
</dbReference>
<dbReference type="GO" id="GO:0032389">
    <property type="term" value="C:MutLalpha complex"/>
    <property type="evidence" value="ECO:0007669"/>
    <property type="project" value="TreeGrafter"/>
</dbReference>
<dbReference type="InterPro" id="IPR036890">
    <property type="entry name" value="HATPase_C_sf"/>
</dbReference>
<dbReference type="InterPro" id="IPR002099">
    <property type="entry name" value="MutL/Mlh/PMS"/>
</dbReference>
<dbReference type="GO" id="GO:0030983">
    <property type="term" value="F:mismatched DNA binding"/>
    <property type="evidence" value="ECO:0007669"/>
    <property type="project" value="InterPro"/>
</dbReference>
<dbReference type="GO" id="GO:0016887">
    <property type="term" value="F:ATP hydrolysis activity"/>
    <property type="evidence" value="ECO:0007669"/>
    <property type="project" value="InterPro"/>
</dbReference>
<dbReference type="InterPro" id="IPR014762">
    <property type="entry name" value="DNA_mismatch_repair_CS"/>
</dbReference>
<dbReference type="Gene3D" id="3.30.565.10">
    <property type="entry name" value="Histidine kinase-like ATPase, C-terminal domain"/>
    <property type="match status" value="1"/>
</dbReference>
<dbReference type="OrthoDB" id="10263226at2759"/>
<reference evidence="4 5" key="1">
    <citation type="journal article" date="2013" name="BMC Genomics">
        <title>Genome sequencing and comparative genomics of honey bee microsporidia, Nosema apis reveal novel insights into host-parasite interactions.</title>
        <authorList>
            <person name="Chen Yp."/>
            <person name="Pettis J.S."/>
            <person name="Zhao Y."/>
            <person name="Liu X."/>
            <person name="Tallon L.J."/>
            <person name="Sadzewicz L.D."/>
            <person name="Li R."/>
            <person name="Zheng H."/>
            <person name="Huang S."/>
            <person name="Zhang X."/>
            <person name="Hamilton M.C."/>
            <person name="Pernal S.F."/>
            <person name="Melathopoulos A.P."/>
            <person name="Yan X."/>
            <person name="Evans J.D."/>
        </authorList>
    </citation>
    <scope>NUCLEOTIDE SEQUENCE [LARGE SCALE GENOMIC DNA]</scope>
    <source>
        <strain evidence="4 5">BRL 01</strain>
    </source>
</reference>
<dbReference type="PANTHER" id="PTHR10073">
    <property type="entry name" value="DNA MISMATCH REPAIR PROTEIN MLH, PMS, MUTL"/>
    <property type="match status" value="1"/>
</dbReference>
<proteinExistence type="inferred from homology"/>
<keyword evidence="5" id="KW-1185">Reference proteome</keyword>
<evidence type="ECO:0000313" key="4">
    <source>
        <dbReference type="EMBL" id="EQB61198.1"/>
    </source>
</evidence>
<organism evidence="4 5">
    <name type="scientific">Vairimorpha apis BRL 01</name>
    <dbReference type="NCBI Taxonomy" id="1037528"/>
    <lineage>
        <taxon>Eukaryota</taxon>
        <taxon>Fungi</taxon>
        <taxon>Fungi incertae sedis</taxon>
        <taxon>Microsporidia</taxon>
        <taxon>Nosematidae</taxon>
        <taxon>Vairimorpha</taxon>
    </lineage>
</organism>